<keyword evidence="4" id="KW-0408">Iron</keyword>
<organism evidence="7 8">
    <name type="scientific">Oleidesulfovibrio alaskensis (strain ATCC BAA-1058 / DSM 17464 / G20)</name>
    <name type="common">Desulfovibrio alaskensis</name>
    <dbReference type="NCBI Taxonomy" id="207559"/>
    <lineage>
        <taxon>Bacteria</taxon>
        <taxon>Pseudomonadati</taxon>
        <taxon>Thermodesulfobacteriota</taxon>
        <taxon>Desulfovibrionia</taxon>
        <taxon>Desulfovibrionales</taxon>
        <taxon>Desulfovibrionaceae</taxon>
        <taxon>Oleidesulfovibrio</taxon>
    </lineage>
</organism>
<name>Q30WY1_OLEA2</name>
<evidence type="ECO:0000256" key="2">
    <source>
        <dbReference type="ARBA" id="ARBA00022723"/>
    </source>
</evidence>
<gene>
    <name evidence="7" type="ordered locus">Dde_3021</name>
</gene>
<protein>
    <submittedName>
        <fullName evidence="7">Nitroreductase</fullName>
    </submittedName>
</protein>
<feature type="domain" description="4Fe-4S ferredoxin-type" evidence="6">
    <location>
        <begin position="34"/>
        <end position="64"/>
    </location>
</feature>
<dbReference type="InterPro" id="IPR017900">
    <property type="entry name" value="4Fe4S_Fe_S_CS"/>
</dbReference>
<evidence type="ECO:0000256" key="3">
    <source>
        <dbReference type="ARBA" id="ARBA00023002"/>
    </source>
</evidence>
<dbReference type="PROSITE" id="PS00198">
    <property type="entry name" value="4FE4S_FER_1"/>
    <property type="match status" value="1"/>
</dbReference>
<dbReference type="Pfam" id="PF13187">
    <property type="entry name" value="Fer4_9"/>
    <property type="match status" value="1"/>
</dbReference>
<dbReference type="InterPro" id="IPR000415">
    <property type="entry name" value="Nitroreductase-like"/>
</dbReference>
<sequence>MPTITIDQEKCSADGLCMAECPFLLLTPREDGVPQLVKGAENMCVNCGHCMAVCPAGAISVGGADSADFPRTDAGLAVTIPQAMQLFRGRRSVRVFRKDPVSRADIETLIDMTRWAPTARNLQPVHWMVAEQPHVNRLAELVIEWMRRNGTLPEIVEAFENGRDMIHRNAPCLLIAHAHEASLSPQVDCAIALASVEVACQPMGLGACWAGFFMRAAKFYQPINEYLKLPEGHHVYGALMLGTPAHRLRRIPPRAAASVTWR</sequence>
<dbReference type="PANTHER" id="PTHR43673:SF10">
    <property type="entry name" value="NADH DEHYDROGENASE_NAD(P)H NITROREDUCTASE XCC3605-RELATED"/>
    <property type="match status" value="1"/>
</dbReference>
<evidence type="ECO:0000259" key="6">
    <source>
        <dbReference type="PROSITE" id="PS51379"/>
    </source>
</evidence>
<dbReference type="PROSITE" id="PS51379">
    <property type="entry name" value="4FE4S_FER_2"/>
    <property type="match status" value="2"/>
</dbReference>
<accession>Q30WY1</accession>
<dbReference type="Gene3D" id="3.30.70.20">
    <property type="match status" value="1"/>
</dbReference>
<dbReference type="GO" id="GO:0016491">
    <property type="term" value="F:oxidoreductase activity"/>
    <property type="evidence" value="ECO:0007669"/>
    <property type="project" value="UniProtKB-KW"/>
</dbReference>
<dbReference type="HOGENOM" id="CLU_070764_2_0_7"/>
<dbReference type="SUPFAM" id="SSF55469">
    <property type="entry name" value="FMN-dependent nitroreductase-like"/>
    <property type="match status" value="1"/>
</dbReference>
<dbReference type="GO" id="GO:0051536">
    <property type="term" value="F:iron-sulfur cluster binding"/>
    <property type="evidence" value="ECO:0007669"/>
    <property type="project" value="UniProtKB-KW"/>
</dbReference>
<dbReference type="eggNOG" id="COG0778">
    <property type="taxonomic scope" value="Bacteria"/>
</dbReference>
<dbReference type="InterPro" id="IPR029479">
    <property type="entry name" value="Nitroreductase"/>
</dbReference>
<keyword evidence="5" id="KW-0411">Iron-sulfur</keyword>
<dbReference type="EMBL" id="CP000112">
    <property type="protein sequence ID" value="ABB39815.1"/>
    <property type="molecule type" value="Genomic_DNA"/>
</dbReference>
<proteinExistence type="inferred from homology"/>
<comment type="similarity">
    <text evidence="1">Belongs to the nitroreductase family.</text>
</comment>
<dbReference type="GO" id="GO:0046872">
    <property type="term" value="F:metal ion binding"/>
    <property type="evidence" value="ECO:0007669"/>
    <property type="project" value="UniProtKB-KW"/>
</dbReference>
<dbReference type="eggNOG" id="COG1145">
    <property type="taxonomic scope" value="Bacteria"/>
</dbReference>
<dbReference type="Proteomes" id="UP000002710">
    <property type="component" value="Chromosome"/>
</dbReference>
<evidence type="ECO:0000256" key="1">
    <source>
        <dbReference type="ARBA" id="ARBA00007118"/>
    </source>
</evidence>
<feature type="domain" description="4Fe-4S ferredoxin-type" evidence="6">
    <location>
        <begin position="2"/>
        <end position="31"/>
    </location>
</feature>
<evidence type="ECO:0000313" key="7">
    <source>
        <dbReference type="EMBL" id="ABB39815.1"/>
    </source>
</evidence>
<dbReference type="PANTHER" id="PTHR43673">
    <property type="entry name" value="NAD(P)H NITROREDUCTASE YDGI-RELATED"/>
    <property type="match status" value="1"/>
</dbReference>
<dbReference type="InterPro" id="IPR017896">
    <property type="entry name" value="4Fe4S_Fe-S-bd"/>
</dbReference>
<keyword evidence="2" id="KW-0479">Metal-binding</keyword>
<dbReference type="SUPFAM" id="SSF54862">
    <property type="entry name" value="4Fe-4S ferredoxins"/>
    <property type="match status" value="1"/>
</dbReference>
<evidence type="ECO:0000256" key="5">
    <source>
        <dbReference type="ARBA" id="ARBA00023014"/>
    </source>
</evidence>
<dbReference type="Pfam" id="PF00881">
    <property type="entry name" value="Nitroreductase"/>
    <property type="match status" value="1"/>
</dbReference>
<dbReference type="RefSeq" id="WP_011368787.1">
    <property type="nucleotide sequence ID" value="NC_007519.1"/>
</dbReference>
<reference evidence="7 8" key="1">
    <citation type="journal article" date="2011" name="J. Bacteriol.">
        <title>Complete genome sequence and updated annotation of Desulfovibrio alaskensis G20.</title>
        <authorList>
            <person name="Hauser L.J."/>
            <person name="Land M.L."/>
            <person name="Brown S.D."/>
            <person name="Larimer F."/>
            <person name="Keller K.L."/>
            <person name="Rapp-Giles B.J."/>
            <person name="Price M.N."/>
            <person name="Lin M."/>
            <person name="Bruce D.C."/>
            <person name="Detter J.C."/>
            <person name="Tapia R."/>
            <person name="Han C.S."/>
            <person name="Goodwin L.A."/>
            <person name="Cheng J.F."/>
            <person name="Pitluck S."/>
            <person name="Copeland A."/>
            <person name="Lucas S."/>
            <person name="Nolan M."/>
            <person name="Lapidus A.L."/>
            <person name="Palumbo A.V."/>
            <person name="Wall J.D."/>
        </authorList>
    </citation>
    <scope>NUCLEOTIDE SEQUENCE [LARGE SCALE GENOMIC DNA]</scope>
    <source>
        <strain evidence="8">ATCC BAA 1058 / DSM 17464 / G20</strain>
    </source>
</reference>
<evidence type="ECO:0000256" key="4">
    <source>
        <dbReference type="ARBA" id="ARBA00023004"/>
    </source>
</evidence>
<keyword evidence="8" id="KW-1185">Reference proteome</keyword>
<dbReference type="STRING" id="207559.Dde_3021"/>
<evidence type="ECO:0000313" key="8">
    <source>
        <dbReference type="Proteomes" id="UP000002710"/>
    </source>
</evidence>
<dbReference type="Gene3D" id="3.40.109.10">
    <property type="entry name" value="NADH Oxidase"/>
    <property type="match status" value="1"/>
</dbReference>
<dbReference type="CDD" id="cd02143">
    <property type="entry name" value="nitroreductase_FeS-like"/>
    <property type="match status" value="1"/>
</dbReference>
<dbReference type="KEGG" id="dde:Dde_3021"/>
<dbReference type="AlphaFoldDB" id="Q30WY1"/>
<keyword evidence="3" id="KW-0560">Oxidoreductase</keyword>